<protein>
    <submittedName>
        <fullName evidence="5">TREM1 protein</fullName>
    </submittedName>
</protein>
<dbReference type="EMBL" id="VWZJ01023710">
    <property type="protein sequence ID" value="NXG67727.1"/>
    <property type="molecule type" value="Genomic_DNA"/>
</dbReference>
<dbReference type="GO" id="GO:0009986">
    <property type="term" value="C:cell surface"/>
    <property type="evidence" value="ECO:0007669"/>
    <property type="project" value="TreeGrafter"/>
</dbReference>
<reference evidence="5 6" key="1">
    <citation type="submission" date="2019-09" db="EMBL/GenBank/DDBJ databases">
        <title>Bird 10,000 Genomes (B10K) Project - Family phase.</title>
        <authorList>
            <person name="Zhang G."/>
        </authorList>
    </citation>
    <scope>NUCLEOTIDE SEQUENCE [LARGE SCALE GENOMIC DNA]</scope>
    <source>
        <strain evidence="5">B10K-DU-001-23</strain>
        <tissue evidence="5">Muscle</tissue>
    </source>
</reference>
<evidence type="ECO:0000256" key="1">
    <source>
        <dbReference type="ARBA" id="ARBA00022729"/>
    </source>
</evidence>
<name>A0A7K9DTM2_9AVES</name>
<accession>A0A7K9DTM2</accession>
<dbReference type="GO" id="GO:0038023">
    <property type="term" value="F:signaling receptor activity"/>
    <property type="evidence" value="ECO:0007669"/>
    <property type="project" value="TreeGrafter"/>
</dbReference>
<keyword evidence="2" id="KW-1015">Disulfide bond</keyword>
<dbReference type="InterPro" id="IPR036179">
    <property type="entry name" value="Ig-like_dom_sf"/>
</dbReference>
<feature type="domain" description="Ig-like" evidence="4">
    <location>
        <begin position="1"/>
        <end position="64"/>
    </location>
</feature>
<feature type="non-terminal residue" evidence="5">
    <location>
        <position position="1"/>
    </location>
</feature>
<evidence type="ECO:0000313" key="6">
    <source>
        <dbReference type="Proteomes" id="UP000518305"/>
    </source>
</evidence>
<sequence>QKAWCRIRDGQCEPLVETTNPTRDWNTKLATKGKVTIEDNPTHRIVSINMSNLQTEDSGTYSCA</sequence>
<dbReference type="InterPro" id="IPR013783">
    <property type="entry name" value="Ig-like_fold"/>
</dbReference>
<keyword evidence="6" id="KW-1185">Reference proteome</keyword>
<evidence type="ECO:0000259" key="4">
    <source>
        <dbReference type="PROSITE" id="PS50835"/>
    </source>
</evidence>
<dbReference type="InterPro" id="IPR007110">
    <property type="entry name" value="Ig-like_dom"/>
</dbReference>
<dbReference type="Pfam" id="PF07686">
    <property type="entry name" value="V-set"/>
    <property type="match status" value="1"/>
</dbReference>
<dbReference type="Gene3D" id="2.60.40.10">
    <property type="entry name" value="Immunoglobulins"/>
    <property type="match status" value="1"/>
</dbReference>
<evidence type="ECO:0000256" key="3">
    <source>
        <dbReference type="ARBA" id="ARBA00023319"/>
    </source>
</evidence>
<evidence type="ECO:0000256" key="2">
    <source>
        <dbReference type="ARBA" id="ARBA00023157"/>
    </source>
</evidence>
<evidence type="ECO:0000313" key="5">
    <source>
        <dbReference type="EMBL" id="NXG67727.1"/>
    </source>
</evidence>
<dbReference type="SUPFAM" id="SSF48726">
    <property type="entry name" value="Immunoglobulin"/>
    <property type="match status" value="1"/>
</dbReference>
<dbReference type="InterPro" id="IPR052314">
    <property type="entry name" value="Immune_rcpt_domain"/>
</dbReference>
<dbReference type="InterPro" id="IPR013106">
    <property type="entry name" value="Ig_V-set"/>
</dbReference>
<dbReference type="AlphaFoldDB" id="A0A7K9DTM2"/>
<organism evidence="5 6">
    <name type="scientific">Hemiprocne comata</name>
    <dbReference type="NCBI Taxonomy" id="243314"/>
    <lineage>
        <taxon>Eukaryota</taxon>
        <taxon>Metazoa</taxon>
        <taxon>Chordata</taxon>
        <taxon>Craniata</taxon>
        <taxon>Vertebrata</taxon>
        <taxon>Euteleostomi</taxon>
        <taxon>Archelosauria</taxon>
        <taxon>Archosauria</taxon>
        <taxon>Dinosauria</taxon>
        <taxon>Saurischia</taxon>
        <taxon>Theropoda</taxon>
        <taxon>Coelurosauria</taxon>
        <taxon>Aves</taxon>
        <taxon>Neognathae</taxon>
        <taxon>Neoaves</taxon>
        <taxon>Strisores</taxon>
        <taxon>Apodiformes</taxon>
        <taxon>Apodidae</taxon>
        <taxon>Hemiprocninae</taxon>
        <taxon>Hemiprocne</taxon>
    </lineage>
</organism>
<dbReference type="PANTHER" id="PTHR16423">
    <property type="entry name" value="TREM-LIKE TRANSCRIPT PROTEIN"/>
    <property type="match status" value="1"/>
</dbReference>
<comment type="caution">
    <text evidence="5">The sequence shown here is derived from an EMBL/GenBank/DDBJ whole genome shotgun (WGS) entry which is preliminary data.</text>
</comment>
<dbReference type="PANTHER" id="PTHR16423:SF6">
    <property type="entry name" value="TRIGGERING RECEPTOR EXPRESSED ON MYELOID CELLS 2-RELATED"/>
    <property type="match status" value="1"/>
</dbReference>
<dbReference type="Proteomes" id="UP000518305">
    <property type="component" value="Unassembled WGS sequence"/>
</dbReference>
<keyword evidence="1" id="KW-0732">Signal</keyword>
<dbReference type="PROSITE" id="PS50835">
    <property type="entry name" value="IG_LIKE"/>
    <property type="match status" value="1"/>
</dbReference>
<feature type="non-terminal residue" evidence="5">
    <location>
        <position position="64"/>
    </location>
</feature>
<gene>
    <name evidence="5" type="primary">Trem1</name>
    <name evidence="5" type="ORF">HEMCOM_R15129</name>
</gene>
<proteinExistence type="predicted"/>
<dbReference type="OrthoDB" id="8959642at2759"/>
<keyword evidence="3" id="KW-0393">Immunoglobulin domain</keyword>